<keyword evidence="1" id="KW-0472">Membrane</keyword>
<name>A0A8H6RBF2_9PEZI</name>
<sequence>MGGMYNVLSKLVRNDAMKIDPPEIYNWRVFLLACASCFGGTLFGMDIGIIGGVITLESFQK</sequence>
<organism evidence="2 3">
    <name type="scientific">Pseudocercospora fuligena</name>
    <dbReference type="NCBI Taxonomy" id="685502"/>
    <lineage>
        <taxon>Eukaryota</taxon>
        <taxon>Fungi</taxon>
        <taxon>Dikarya</taxon>
        <taxon>Ascomycota</taxon>
        <taxon>Pezizomycotina</taxon>
        <taxon>Dothideomycetes</taxon>
        <taxon>Dothideomycetidae</taxon>
        <taxon>Mycosphaerellales</taxon>
        <taxon>Mycosphaerellaceae</taxon>
        <taxon>Pseudocercospora</taxon>
    </lineage>
</organism>
<evidence type="ECO:0000313" key="3">
    <source>
        <dbReference type="Proteomes" id="UP000660729"/>
    </source>
</evidence>
<dbReference type="Proteomes" id="UP000660729">
    <property type="component" value="Unassembled WGS sequence"/>
</dbReference>
<evidence type="ECO:0000313" key="2">
    <source>
        <dbReference type="EMBL" id="KAF7189511.1"/>
    </source>
</evidence>
<dbReference type="OrthoDB" id="508119at2759"/>
<evidence type="ECO:0000256" key="1">
    <source>
        <dbReference type="SAM" id="Phobius"/>
    </source>
</evidence>
<feature type="transmembrane region" description="Helical" evidence="1">
    <location>
        <begin position="29"/>
        <end position="56"/>
    </location>
</feature>
<accession>A0A8H6RBF2</accession>
<dbReference type="EMBL" id="JABCIY010000185">
    <property type="protein sequence ID" value="KAF7189511.1"/>
    <property type="molecule type" value="Genomic_DNA"/>
</dbReference>
<keyword evidence="1" id="KW-1133">Transmembrane helix</keyword>
<keyword evidence="1" id="KW-0812">Transmembrane</keyword>
<gene>
    <name evidence="2" type="ORF">HII31_09151</name>
</gene>
<keyword evidence="3" id="KW-1185">Reference proteome</keyword>
<proteinExistence type="predicted"/>
<reference evidence="2" key="1">
    <citation type="submission" date="2020-04" db="EMBL/GenBank/DDBJ databases">
        <title>Draft genome resource of the tomato pathogen Pseudocercospora fuligena.</title>
        <authorList>
            <person name="Zaccaron A."/>
        </authorList>
    </citation>
    <scope>NUCLEOTIDE SEQUENCE</scope>
    <source>
        <strain evidence="2">PF001</strain>
    </source>
</reference>
<dbReference type="AlphaFoldDB" id="A0A8H6RBF2"/>
<comment type="caution">
    <text evidence="2">The sequence shown here is derived from an EMBL/GenBank/DDBJ whole genome shotgun (WGS) entry which is preliminary data.</text>
</comment>
<protein>
    <submittedName>
        <fullName evidence="2">Quinate permease</fullName>
    </submittedName>
</protein>